<dbReference type="AlphaFoldDB" id="A0A843UHC2"/>
<dbReference type="EMBL" id="NMUH01000825">
    <property type="protein sequence ID" value="MQL85372.1"/>
    <property type="molecule type" value="Genomic_DNA"/>
</dbReference>
<dbReference type="PANTHER" id="PTHR34287">
    <property type="entry name" value="OS06G0551500 PROTEIN-RELATED"/>
    <property type="match status" value="1"/>
</dbReference>
<keyword evidence="3" id="KW-1185">Reference proteome</keyword>
<evidence type="ECO:0000313" key="3">
    <source>
        <dbReference type="Proteomes" id="UP000652761"/>
    </source>
</evidence>
<evidence type="ECO:0000313" key="2">
    <source>
        <dbReference type="EMBL" id="MQL85372.1"/>
    </source>
</evidence>
<proteinExistence type="predicted"/>
<protein>
    <submittedName>
        <fullName evidence="2">Uncharacterized protein</fullName>
    </submittedName>
</protein>
<feature type="region of interest" description="Disordered" evidence="1">
    <location>
        <begin position="175"/>
        <end position="194"/>
    </location>
</feature>
<dbReference type="OrthoDB" id="686565at2759"/>
<dbReference type="PANTHER" id="PTHR34287:SF2">
    <property type="match status" value="1"/>
</dbReference>
<organism evidence="2 3">
    <name type="scientific">Colocasia esculenta</name>
    <name type="common">Wild taro</name>
    <name type="synonym">Arum esculentum</name>
    <dbReference type="NCBI Taxonomy" id="4460"/>
    <lineage>
        <taxon>Eukaryota</taxon>
        <taxon>Viridiplantae</taxon>
        <taxon>Streptophyta</taxon>
        <taxon>Embryophyta</taxon>
        <taxon>Tracheophyta</taxon>
        <taxon>Spermatophyta</taxon>
        <taxon>Magnoliopsida</taxon>
        <taxon>Liliopsida</taxon>
        <taxon>Araceae</taxon>
        <taxon>Aroideae</taxon>
        <taxon>Colocasieae</taxon>
        <taxon>Colocasia</taxon>
    </lineage>
</organism>
<evidence type="ECO:0000256" key="1">
    <source>
        <dbReference type="SAM" id="MobiDB-lite"/>
    </source>
</evidence>
<reference evidence="2" key="1">
    <citation type="submission" date="2017-07" db="EMBL/GenBank/DDBJ databases">
        <title>Taro Niue Genome Assembly and Annotation.</title>
        <authorList>
            <person name="Atibalentja N."/>
            <person name="Keating K."/>
            <person name="Fields C.J."/>
        </authorList>
    </citation>
    <scope>NUCLEOTIDE SEQUENCE</scope>
    <source>
        <strain evidence="2">Niue_2</strain>
        <tissue evidence="2">Leaf</tissue>
    </source>
</reference>
<sequence length="212" mass="23226">MKSADVRNKIDLLEYPRINMGGGADGGEEAVGELVRGAAVAAAGVLDELLRITREMHAPTSLFSCLAYPPGPEGRRRLQGAAVRIGERRRRGRVVQLVPLRVADEVPGKCPDVSEVGFEYNRSGLWSPPVPRVAFLSLPGQISIRVEMVERLQAAEARAGKARCWQWAASTRGAAGRAPHASNHSGPTVHRDRRSPYIRFDNGHILHRFLIL</sequence>
<comment type="caution">
    <text evidence="2">The sequence shown here is derived from an EMBL/GenBank/DDBJ whole genome shotgun (WGS) entry which is preliminary data.</text>
</comment>
<name>A0A843UHC2_COLES</name>
<accession>A0A843UHC2</accession>
<dbReference type="Proteomes" id="UP000652761">
    <property type="component" value="Unassembled WGS sequence"/>
</dbReference>
<gene>
    <name evidence="2" type="ORF">Taro_017899</name>
</gene>